<proteinExistence type="predicted"/>
<dbReference type="Proteomes" id="UP000229834">
    <property type="component" value="Unassembled WGS sequence"/>
</dbReference>
<evidence type="ECO:0000313" key="2">
    <source>
        <dbReference type="Proteomes" id="UP000229834"/>
    </source>
</evidence>
<dbReference type="EMBL" id="PCVC01000015">
    <property type="protein sequence ID" value="PIQ67104.1"/>
    <property type="molecule type" value="Genomic_DNA"/>
</dbReference>
<gene>
    <name evidence="1" type="ORF">COV95_00515</name>
</gene>
<dbReference type="Pfam" id="PF20329">
    <property type="entry name" value="DUF6624"/>
    <property type="match status" value="1"/>
</dbReference>
<reference evidence="1 2" key="1">
    <citation type="submission" date="2017-09" db="EMBL/GenBank/DDBJ databases">
        <title>Depth-based differentiation of microbial function through sediment-hosted aquifers and enrichment of novel symbionts in the deep terrestrial subsurface.</title>
        <authorList>
            <person name="Probst A.J."/>
            <person name="Ladd B."/>
            <person name="Jarett J.K."/>
            <person name="Geller-Mcgrath D.E."/>
            <person name="Sieber C.M."/>
            <person name="Emerson J.B."/>
            <person name="Anantharaman K."/>
            <person name="Thomas B.C."/>
            <person name="Malmstrom R."/>
            <person name="Stieglmeier M."/>
            <person name="Klingl A."/>
            <person name="Woyke T."/>
            <person name="Ryan C.M."/>
            <person name="Banfield J.F."/>
        </authorList>
    </citation>
    <scope>NUCLEOTIDE SEQUENCE [LARGE SCALE GENOMIC DNA]</scope>
    <source>
        <strain evidence="1">CG11_big_fil_rev_8_21_14_0_20_40_24</strain>
    </source>
</reference>
<evidence type="ECO:0000313" key="1">
    <source>
        <dbReference type="EMBL" id="PIQ67104.1"/>
    </source>
</evidence>
<accession>A0A2H0K9Q3</accession>
<protein>
    <submittedName>
        <fullName evidence="1">Uncharacterized protein</fullName>
    </submittedName>
</protein>
<dbReference type="AlphaFoldDB" id="A0A2H0K9Q3"/>
<name>A0A2H0K9Q3_9BACT</name>
<dbReference type="InterPro" id="IPR046732">
    <property type="entry name" value="DUF6624"/>
</dbReference>
<organism evidence="1 2">
    <name type="scientific">Candidatus Zambryskibacteria bacterium CG11_big_fil_rev_8_21_14_0_20_40_24</name>
    <dbReference type="NCBI Taxonomy" id="1975116"/>
    <lineage>
        <taxon>Bacteria</taxon>
        <taxon>Candidatus Zambryskiibacteriota</taxon>
    </lineage>
</organism>
<sequence>MNKKDKIKKNILSLLCADQAMRKKWADSGFNPEFYKKEIDKENQKKIKEIVKSVGGWPKLSEFGEETTNALWVLVQHTPNLKFHKLMLKKMEKLPRPEISFKNIAKTIDRIRRCENKKQLYGTSFTIDLQSGKLRVDPIENEYNIDKRRKKMGLDSFKAQKERAYKSYKEHLKNRKDFKKSR</sequence>
<comment type="caution">
    <text evidence="1">The sequence shown here is derived from an EMBL/GenBank/DDBJ whole genome shotgun (WGS) entry which is preliminary data.</text>
</comment>